<comment type="similarity">
    <text evidence="2">Belongs to the cyclin family.</text>
</comment>
<accession>A0ABQ9EWD7</accession>
<feature type="domain" description="Cyclin-like" evidence="4">
    <location>
        <begin position="254"/>
        <end position="319"/>
    </location>
</feature>
<keyword evidence="7" id="KW-1185">Reference proteome</keyword>
<gene>
    <name evidence="6" type="ORF">KUTeg_014375</name>
</gene>
<proteinExistence type="inferred from homology"/>
<feature type="compositionally biased region" description="Basic and acidic residues" evidence="3">
    <location>
        <begin position="137"/>
        <end position="148"/>
    </location>
</feature>
<evidence type="ECO:0000256" key="2">
    <source>
        <dbReference type="RuleBase" id="RU000383"/>
    </source>
</evidence>
<dbReference type="Gene3D" id="1.10.472.10">
    <property type="entry name" value="Cyclin-like"/>
    <property type="match status" value="2"/>
</dbReference>
<feature type="domain" description="Cyclin-like" evidence="4">
    <location>
        <begin position="332"/>
        <end position="417"/>
    </location>
</feature>
<evidence type="ECO:0000313" key="7">
    <source>
        <dbReference type="Proteomes" id="UP001217089"/>
    </source>
</evidence>
<reference evidence="6 7" key="1">
    <citation type="submission" date="2022-12" db="EMBL/GenBank/DDBJ databases">
        <title>Chromosome-level genome of Tegillarca granosa.</title>
        <authorList>
            <person name="Kim J."/>
        </authorList>
    </citation>
    <scope>NUCLEOTIDE SEQUENCE [LARGE SCALE GENOMIC DNA]</scope>
    <source>
        <strain evidence="6">Teg-2019</strain>
        <tissue evidence="6">Adductor muscle</tissue>
    </source>
</reference>
<dbReference type="InterPro" id="IPR004367">
    <property type="entry name" value="Cyclin_C-dom"/>
</dbReference>
<evidence type="ECO:0000259" key="5">
    <source>
        <dbReference type="SMART" id="SM01332"/>
    </source>
</evidence>
<organism evidence="6 7">
    <name type="scientific">Tegillarca granosa</name>
    <name type="common">Malaysian cockle</name>
    <name type="synonym">Anadara granosa</name>
    <dbReference type="NCBI Taxonomy" id="220873"/>
    <lineage>
        <taxon>Eukaryota</taxon>
        <taxon>Metazoa</taxon>
        <taxon>Spiralia</taxon>
        <taxon>Lophotrochozoa</taxon>
        <taxon>Mollusca</taxon>
        <taxon>Bivalvia</taxon>
        <taxon>Autobranchia</taxon>
        <taxon>Pteriomorphia</taxon>
        <taxon>Arcoida</taxon>
        <taxon>Arcoidea</taxon>
        <taxon>Arcidae</taxon>
        <taxon>Tegillarca</taxon>
    </lineage>
</organism>
<dbReference type="InterPro" id="IPR006671">
    <property type="entry name" value="Cyclin_N"/>
</dbReference>
<dbReference type="PANTHER" id="PTHR10177">
    <property type="entry name" value="CYCLINS"/>
    <property type="match status" value="1"/>
</dbReference>
<dbReference type="InterPro" id="IPR013763">
    <property type="entry name" value="Cyclin-like_dom"/>
</dbReference>
<dbReference type="SMART" id="SM01332">
    <property type="entry name" value="Cyclin_C"/>
    <property type="match status" value="1"/>
</dbReference>
<evidence type="ECO:0000256" key="3">
    <source>
        <dbReference type="SAM" id="MobiDB-lite"/>
    </source>
</evidence>
<feature type="region of interest" description="Disordered" evidence="3">
    <location>
        <begin position="126"/>
        <end position="162"/>
    </location>
</feature>
<name>A0ABQ9EWD7_TEGGR</name>
<comment type="caution">
    <text evidence="6">The sequence shown here is derived from an EMBL/GenBank/DDBJ whole genome shotgun (WGS) entry which is preliminary data.</text>
</comment>
<dbReference type="InterPro" id="IPR036915">
    <property type="entry name" value="Cyclin-like_sf"/>
</dbReference>
<evidence type="ECO:0000256" key="1">
    <source>
        <dbReference type="ARBA" id="ARBA00023127"/>
    </source>
</evidence>
<feature type="domain" description="Cyclin C-terminal" evidence="5">
    <location>
        <begin position="328"/>
        <end position="457"/>
    </location>
</feature>
<dbReference type="SUPFAM" id="SSF47954">
    <property type="entry name" value="Cyclin-like"/>
    <property type="match status" value="2"/>
</dbReference>
<dbReference type="Pfam" id="PF02984">
    <property type="entry name" value="Cyclin_C"/>
    <property type="match status" value="1"/>
</dbReference>
<sequence length="474" mass="53792">MYIRHIGVCEHLQLLKYDLKSTMSTALVASSAGAALMLHDARHGLLEVAVMNNLLHKKKRGGHENMEISPCPHKTVDGFGHQNHAENHQMIKQKTFTTKSECKSEQKQQGERHVLKDIQNNISAGERSFMLTGSKSKKSEKSKIPDGKKARKVSGSKKHHKFHVMRPQPSAIMDDDLLPMDIDFDISTKIRDVLIKAPDVVHMNPRLAEYYSCPEYADDIYQYLQTVERRVTFPENYLSSNPEITPHMRAILTDWLIQVQNCQQQTLHLTVALIDRYLNARKLSLATLQLLGISCLFIAAKYADRFPPEVILMECIILKEIQFDLNILDPSGFLDRFLQIEEDMHDHKEMENLCMYLLDLTLTSHAFVHYVPSVIAASSVYLGRKLLQFDECWTAGLAYYTRYSEKELVKCSQLIAKHLMKVPTSKYQVGIDETYIGAKTKYGSASSYGGISFHPSVSDISLLKAAAGEETLIM</sequence>
<evidence type="ECO:0000313" key="6">
    <source>
        <dbReference type="EMBL" id="KAJ8309501.1"/>
    </source>
</evidence>
<dbReference type="EMBL" id="JARBDR010000657">
    <property type="protein sequence ID" value="KAJ8309501.1"/>
    <property type="molecule type" value="Genomic_DNA"/>
</dbReference>
<dbReference type="Pfam" id="PF00134">
    <property type="entry name" value="Cyclin_N"/>
    <property type="match status" value="1"/>
</dbReference>
<keyword evidence="1 2" id="KW-0195">Cyclin</keyword>
<protein>
    <submittedName>
        <fullName evidence="6">Uncharacterized protein</fullName>
    </submittedName>
</protein>
<feature type="compositionally biased region" description="Basic residues" evidence="3">
    <location>
        <begin position="149"/>
        <end position="162"/>
    </location>
</feature>
<evidence type="ECO:0000259" key="4">
    <source>
        <dbReference type="SMART" id="SM00385"/>
    </source>
</evidence>
<dbReference type="SMART" id="SM00385">
    <property type="entry name" value="CYCLIN"/>
    <property type="match status" value="2"/>
</dbReference>
<dbReference type="Proteomes" id="UP001217089">
    <property type="component" value="Unassembled WGS sequence"/>
</dbReference>
<dbReference type="InterPro" id="IPR039361">
    <property type="entry name" value="Cyclin"/>
</dbReference>